<dbReference type="Gene3D" id="3.40.30.10">
    <property type="entry name" value="Glutaredoxin"/>
    <property type="match status" value="1"/>
</dbReference>
<dbReference type="Gene3D" id="1.10.472.60">
    <property type="entry name" value="putative protein disulfide isomerase domain"/>
    <property type="match status" value="1"/>
</dbReference>
<dbReference type="CDD" id="cd03025">
    <property type="entry name" value="DsbA_FrnE_like"/>
    <property type="match status" value="1"/>
</dbReference>
<organism evidence="1 2">
    <name type="scientific">Paenibacillus donghaensis</name>
    <dbReference type="NCBI Taxonomy" id="414771"/>
    <lineage>
        <taxon>Bacteria</taxon>
        <taxon>Bacillati</taxon>
        <taxon>Bacillota</taxon>
        <taxon>Bacilli</taxon>
        <taxon>Bacillales</taxon>
        <taxon>Paenibacillaceae</taxon>
        <taxon>Paenibacillus</taxon>
    </lineage>
</organism>
<dbReference type="SUPFAM" id="SSF52833">
    <property type="entry name" value="Thioredoxin-like"/>
    <property type="match status" value="1"/>
</dbReference>
<proteinExistence type="predicted"/>
<dbReference type="PANTHER" id="PTHR13887">
    <property type="entry name" value="GLUTATHIONE S-TRANSFERASE KAPPA"/>
    <property type="match status" value="1"/>
</dbReference>
<keyword evidence="2" id="KW-1185">Reference proteome</keyword>
<dbReference type="OrthoDB" id="9813770at2"/>
<dbReference type="EMBL" id="CP021780">
    <property type="protein sequence ID" value="ASA20813.1"/>
    <property type="molecule type" value="Genomic_DNA"/>
</dbReference>
<evidence type="ECO:0008006" key="3">
    <source>
        <dbReference type="Google" id="ProtNLM"/>
    </source>
</evidence>
<dbReference type="Pfam" id="PF13743">
    <property type="entry name" value="Thioredoxin_5"/>
    <property type="match status" value="1"/>
</dbReference>
<dbReference type="AlphaFoldDB" id="A0A2Z2KCX5"/>
<evidence type="ECO:0000313" key="1">
    <source>
        <dbReference type="EMBL" id="ASA20813.1"/>
    </source>
</evidence>
<sequence>MHMKAEEMGNVSCDLETGLCSPQEDNGAEEIWIQEPPKVSVIYYTDPICSACWALEPSIRKLQEEYGSQFKLEYRMGGLLPGWQAFSDAGNGISKPSDVAGHWEEIARHFNMSMDGDVWLEDPLDSSYPPSIAYKAAQLQGEKRAEAYLRRIREMVFLEKTNIAKEEHLLAAAGEVGLDTGLFLADFHSEAARIAFDKDMEDGRSYNVRGFPTLIFVGPAGKGYAQSGIRPYEQYVQLLEKAAGHSLERQPVELGVEQTMQKYGFLGTEEVRVLLDLDQAGALSQLAALEAAGKLKRVPVKFGEFWRWNKVS</sequence>
<dbReference type="InterPro" id="IPR036249">
    <property type="entry name" value="Thioredoxin-like_sf"/>
</dbReference>
<protein>
    <recommendedName>
        <fullName evidence="3">Dithiol-disulfide isomerase</fullName>
    </recommendedName>
</protein>
<gene>
    <name evidence="1" type="ORF">B9T62_08460</name>
</gene>
<reference evidence="1 2" key="1">
    <citation type="submission" date="2017-06" db="EMBL/GenBank/DDBJ databases">
        <title>Complete genome sequence of Paenibacillus donghaensis KCTC 13049T isolated from East Sea sediment, South Korea.</title>
        <authorList>
            <person name="Jung B.K."/>
            <person name="Hong S.-J."/>
            <person name="Shin J.-H."/>
        </authorList>
    </citation>
    <scope>NUCLEOTIDE SEQUENCE [LARGE SCALE GENOMIC DNA]</scope>
    <source>
        <strain evidence="1 2">KCTC 13049</strain>
    </source>
</reference>
<evidence type="ECO:0000313" key="2">
    <source>
        <dbReference type="Proteomes" id="UP000249890"/>
    </source>
</evidence>
<dbReference type="Proteomes" id="UP000249890">
    <property type="component" value="Chromosome"/>
</dbReference>
<accession>A0A2Z2KCX5</accession>
<dbReference type="PANTHER" id="PTHR13887:SF47">
    <property type="entry name" value="CLPXP ADAPTER PROTEIN SPXH"/>
    <property type="match status" value="1"/>
</dbReference>
<name>A0A2Z2KCX5_9BACL</name>
<dbReference type="KEGG" id="pdh:B9T62_08460"/>